<dbReference type="InterPro" id="IPR056209">
    <property type="entry name" value="SU10_adaptor"/>
</dbReference>
<protein>
    <submittedName>
        <fullName evidence="1">Uncharacterized protein</fullName>
    </submittedName>
</protein>
<reference evidence="2" key="1">
    <citation type="journal article" date="2019" name="Int. J. Syst. Evol. Microbiol.">
        <title>The Global Catalogue of Microorganisms (GCM) 10K type strain sequencing project: providing services to taxonomists for standard genome sequencing and annotation.</title>
        <authorList>
            <consortium name="The Broad Institute Genomics Platform"/>
            <consortium name="The Broad Institute Genome Sequencing Center for Infectious Disease"/>
            <person name="Wu L."/>
            <person name="Ma J."/>
        </authorList>
    </citation>
    <scope>NUCLEOTIDE SEQUENCE [LARGE SCALE GENOMIC DNA]</scope>
    <source>
        <strain evidence="2">CGMCC 4.1648</strain>
    </source>
</reference>
<sequence length="177" mass="19522">MISSTNFTYNAAQVEYSLPAETTDVWYVVARRVGPEKVSAPLPNWRFNPQAYATDFSTGKSIQLFDAVTPGQNVRVVYTKAPSTLSANADDFATVTGYADRVADLVVWDACKRLLPGVLSARLQQTAVEATERAQLVSARDIQGAVQTYAALYAEGLQRERDRQFQEIPNYATFQGS</sequence>
<dbReference type="Proteomes" id="UP001595829">
    <property type="component" value="Unassembled WGS sequence"/>
</dbReference>
<evidence type="ECO:0000313" key="1">
    <source>
        <dbReference type="EMBL" id="MFC5024467.1"/>
    </source>
</evidence>
<keyword evidence="2" id="KW-1185">Reference proteome</keyword>
<dbReference type="EMBL" id="JBHSJD010000014">
    <property type="protein sequence ID" value="MFC5024467.1"/>
    <property type="molecule type" value="Genomic_DNA"/>
</dbReference>
<organism evidence="1 2">
    <name type="scientific">Streptomyces coeruleoprunus</name>
    <dbReference type="NCBI Taxonomy" id="285563"/>
    <lineage>
        <taxon>Bacteria</taxon>
        <taxon>Bacillati</taxon>
        <taxon>Actinomycetota</taxon>
        <taxon>Actinomycetes</taxon>
        <taxon>Kitasatosporales</taxon>
        <taxon>Streptomycetaceae</taxon>
        <taxon>Streptomyces</taxon>
    </lineage>
</organism>
<evidence type="ECO:0000313" key="2">
    <source>
        <dbReference type="Proteomes" id="UP001595829"/>
    </source>
</evidence>
<comment type="caution">
    <text evidence="1">The sequence shown here is derived from an EMBL/GenBank/DDBJ whole genome shotgun (WGS) entry which is preliminary data.</text>
</comment>
<accession>A0ABV9XGU5</accession>
<name>A0ABV9XGU5_9ACTN</name>
<proteinExistence type="predicted"/>
<dbReference type="Pfam" id="PF24175">
    <property type="entry name" value="SU10_adaptor"/>
    <property type="match status" value="1"/>
</dbReference>
<gene>
    <name evidence="1" type="ORF">ACFPM3_20265</name>
</gene>
<dbReference type="RefSeq" id="WP_380841927.1">
    <property type="nucleotide sequence ID" value="NZ_BAABIT010000001.1"/>
</dbReference>